<keyword evidence="2" id="KW-0732">Signal</keyword>
<feature type="region of interest" description="Disordered" evidence="1">
    <location>
        <begin position="318"/>
        <end position="422"/>
    </location>
</feature>
<feature type="compositionally biased region" description="Basic and acidic residues" evidence="1">
    <location>
        <begin position="280"/>
        <end position="296"/>
    </location>
</feature>
<keyword evidence="4" id="KW-1185">Reference proteome</keyword>
<feature type="chain" id="PRO_5041467921" evidence="2">
    <location>
        <begin position="19"/>
        <end position="615"/>
    </location>
</feature>
<protein>
    <submittedName>
        <fullName evidence="3">Uncharacterized protein</fullName>
    </submittedName>
</protein>
<feature type="compositionally biased region" description="Basic and acidic residues" evidence="1">
    <location>
        <begin position="357"/>
        <end position="381"/>
    </location>
</feature>
<feature type="compositionally biased region" description="Low complexity" evidence="1">
    <location>
        <begin position="565"/>
        <end position="575"/>
    </location>
</feature>
<feature type="compositionally biased region" description="Basic residues" evidence="1">
    <location>
        <begin position="541"/>
        <end position="555"/>
    </location>
</feature>
<evidence type="ECO:0000256" key="2">
    <source>
        <dbReference type="SAM" id="SignalP"/>
    </source>
</evidence>
<reference evidence="3" key="1">
    <citation type="journal article" date="2023" name="Front. Mar. Sci.">
        <title>A new Merluccius polli reference genome to investigate the effects of global change in West African waters.</title>
        <authorList>
            <person name="Mateo J.L."/>
            <person name="Blanco-Fernandez C."/>
            <person name="Garcia-Vazquez E."/>
            <person name="Machado-Schiaffino G."/>
        </authorList>
    </citation>
    <scope>NUCLEOTIDE SEQUENCE</scope>
    <source>
        <strain evidence="3">C29</strain>
        <tissue evidence="3">Fin</tissue>
    </source>
</reference>
<feature type="compositionally biased region" description="Basic and acidic residues" evidence="1">
    <location>
        <begin position="331"/>
        <end position="348"/>
    </location>
</feature>
<accession>A0AA47M1C0</accession>
<name>A0AA47M1C0_MERPO</name>
<dbReference type="EMBL" id="JAOPHQ010006353">
    <property type="protein sequence ID" value="KAK0131789.1"/>
    <property type="molecule type" value="Genomic_DNA"/>
</dbReference>
<evidence type="ECO:0000256" key="1">
    <source>
        <dbReference type="SAM" id="MobiDB-lite"/>
    </source>
</evidence>
<evidence type="ECO:0000313" key="3">
    <source>
        <dbReference type="EMBL" id="KAK0131789.1"/>
    </source>
</evidence>
<feature type="region of interest" description="Disordered" evidence="1">
    <location>
        <begin position="449"/>
        <end position="584"/>
    </location>
</feature>
<organism evidence="3 4">
    <name type="scientific">Merluccius polli</name>
    <name type="common">Benguela hake</name>
    <name type="synonym">Merluccius cadenati</name>
    <dbReference type="NCBI Taxonomy" id="89951"/>
    <lineage>
        <taxon>Eukaryota</taxon>
        <taxon>Metazoa</taxon>
        <taxon>Chordata</taxon>
        <taxon>Craniata</taxon>
        <taxon>Vertebrata</taxon>
        <taxon>Euteleostomi</taxon>
        <taxon>Actinopterygii</taxon>
        <taxon>Neopterygii</taxon>
        <taxon>Teleostei</taxon>
        <taxon>Neoteleostei</taxon>
        <taxon>Acanthomorphata</taxon>
        <taxon>Zeiogadaria</taxon>
        <taxon>Gadariae</taxon>
        <taxon>Gadiformes</taxon>
        <taxon>Gadoidei</taxon>
        <taxon>Merlucciidae</taxon>
        <taxon>Merluccius</taxon>
    </lineage>
</organism>
<comment type="caution">
    <text evidence="3">The sequence shown here is derived from an EMBL/GenBank/DDBJ whole genome shotgun (WGS) entry which is preliminary data.</text>
</comment>
<gene>
    <name evidence="3" type="ORF">N1851_033424</name>
</gene>
<feature type="region of interest" description="Disordered" evidence="1">
    <location>
        <begin position="78"/>
        <end position="102"/>
    </location>
</feature>
<feature type="region of interest" description="Disordered" evidence="1">
    <location>
        <begin position="261"/>
        <end position="299"/>
    </location>
</feature>
<feature type="signal peptide" evidence="2">
    <location>
        <begin position="1"/>
        <end position="18"/>
    </location>
</feature>
<dbReference type="AlphaFoldDB" id="A0AA47M1C0"/>
<sequence length="615" mass="68665">MFHLAYVLLVLLAVVVSGFVNEGVLKEEKAPAVMRTNSTQHLADGEKEKIKKVELDCDDSDDSELWEKKAEERMRVIQETQTSSTCREQETPPHLHPGRSTPHQTLWCRRHAARLKTLTELFSSLLESVVTLKKIWKEKTGCAVRGKRRKPQLPVRCLGSGGWEGPVGVGHDKKFVYPVDLFPVWWLPVFALVPPSRCISQARMRGHLAVICLLATTFALSVKSKPHSKHHALLKSSHTAKPTDVIPEEANAEHLLPTFVSLDGGSGEQEAQELSANANAKEREEGGLPATRRGEKSTAVLLSEEELVDLLNKDTDGDLEEEQEVGGQEVQADRHTESSREEVEITDNREDEEEKKEEEKKMEEEENGKTMEKYIKMLAEEEVKEDDEQVSKMLEEEEIESVIKAGAAGEEGDGSTDSELLADLDYASDADISQPLNTEVHPLEEHLKSHNLLLKDEDSDQNSKLTSATINHEPDLQIADASEKEEQSEEMEEKEEDGDRQEPKPDEDLLLQTPKSSGEVKKENQAEGDEANNDTGGVPKGKTRKPKRQRPRKHALQGDEAGRGPEQTQPEAQEQTKAKWRRTGKWVLVTSPSPSSVPMKAVLNRISSVVECSIQ</sequence>
<feature type="compositionally biased region" description="Acidic residues" evidence="1">
    <location>
        <begin position="410"/>
        <end position="422"/>
    </location>
</feature>
<proteinExistence type="predicted"/>
<feature type="compositionally biased region" description="Acidic residues" evidence="1">
    <location>
        <begin position="486"/>
        <end position="499"/>
    </location>
</feature>
<evidence type="ECO:0000313" key="4">
    <source>
        <dbReference type="Proteomes" id="UP001174136"/>
    </source>
</evidence>
<dbReference type="Proteomes" id="UP001174136">
    <property type="component" value="Unassembled WGS sequence"/>
</dbReference>